<evidence type="ECO:0000313" key="2">
    <source>
        <dbReference type="EMBL" id="BAU18920.1"/>
    </source>
</evidence>
<name>A0A0T7APB8_PREIN</name>
<dbReference type="AlphaFoldDB" id="A0A0T7APB8"/>
<dbReference type="RefSeq" id="WP_096408923.1">
    <property type="nucleotide sequence ID" value="NZ_AP014598.1"/>
</dbReference>
<sequence>MKINLLKNAHAAIAALFITMFAMPTTMQAQTSYELEIADTKVTSANCNDLSAINGVSGTVKYDPVAKVLTLQDAIINIEDGHGIYSEVKGLIIKLIGTNKLTAKKAAIGFREALTITGGGTLYAESLSDCAFYAIETDLIIDNCVVNAKSKLYGISGNSSTSEKLIINHATVTAEGTERGSIRDFAAFTLIGCNITQPAGAAFDPAKRCVALNGEMVKSKVVITKDPTVIETPIADNRVAEGIYTLSGVRLSGELKDLPKGIYIVNGKKVVKQ</sequence>
<reference evidence="2 3" key="1">
    <citation type="journal article" date="2016" name="DNA Res.">
        <title>The complete genome sequencing of Prevotella intermedia strain OMA14 and a subsequent fine-scale, intra-species genomic comparison reveal an unusual amplification of conjugative and mobile transposons and identify a novel Prevotella-lineage-specific repeat.</title>
        <authorList>
            <person name="Naito M."/>
            <person name="Ogura Y."/>
            <person name="Itoh T."/>
            <person name="Shoji M."/>
            <person name="Okamoto M."/>
            <person name="Hayashi T."/>
            <person name="Nakayama K."/>
        </authorList>
    </citation>
    <scope>NUCLEOTIDE SEQUENCE [LARGE SCALE GENOMIC DNA]</scope>
    <source>
        <strain evidence="2 3">OMA14</strain>
    </source>
</reference>
<organism evidence="2 3">
    <name type="scientific">Prevotella intermedia</name>
    <dbReference type="NCBI Taxonomy" id="28131"/>
    <lineage>
        <taxon>Bacteria</taxon>
        <taxon>Pseudomonadati</taxon>
        <taxon>Bacteroidota</taxon>
        <taxon>Bacteroidia</taxon>
        <taxon>Bacteroidales</taxon>
        <taxon>Prevotellaceae</taxon>
        <taxon>Prevotella</taxon>
    </lineage>
</organism>
<feature type="chain" id="PRO_5006677949" description="Peptidase" evidence="1">
    <location>
        <begin position="30"/>
        <end position="273"/>
    </location>
</feature>
<proteinExistence type="predicted"/>
<feature type="signal peptide" evidence="1">
    <location>
        <begin position="1"/>
        <end position="29"/>
    </location>
</feature>
<evidence type="ECO:0000256" key="1">
    <source>
        <dbReference type="SAM" id="SignalP"/>
    </source>
</evidence>
<gene>
    <name evidence="2" type="ORF">PIOMA14_II_0415</name>
</gene>
<evidence type="ECO:0008006" key="4">
    <source>
        <dbReference type="Google" id="ProtNLM"/>
    </source>
</evidence>
<evidence type="ECO:0000313" key="3">
    <source>
        <dbReference type="Proteomes" id="UP000217431"/>
    </source>
</evidence>
<keyword evidence="1" id="KW-0732">Signal</keyword>
<protein>
    <recommendedName>
        <fullName evidence="4">Peptidase</fullName>
    </recommendedName>
</protein>
<dbReference type="EMBL" id="AP014598">
    <property type="protein sequence ID" value="BAU18920.1"/>
    <property type="molecule type" value="Genomic_DNA"/>
</dbReference>
<accession>A0A0T7APB8</accession>
<dbReference type="Proteomes" id="UP000217431">
    <property type="component" value="Chromosome II"/>
</dbReference>